<evidence type="ECO:0000313" key="3">
    <source>
        <dbReference type="Proteomes" id="UP000252100"/>
    </source>
</evidence>
<sequence>MKERGLLNDVAEPSVKLFEGERWLILTGLFGIVLAVFTAVVIYFQGPIVLPEGNLESAFSFNAAVGIYILSIAAILPLAKLTVRKRKVIRRLFIVSSLYSYGIESIQHLRGLNPRFSVEGSLVDMIAGMLFGVISLLLVILALVLTIQFFRIKSPYERPLIILGIRYAFFSILVGNLAGIWMIVLQGRFTGDMGNLIVLHGIGFHALQTLILPAWFLENSQVKDRLKKTLIHYGSIAWIVSIILIGFQTALGRTVFELSALPILTGIVLFIWLGATIMSFVLFVRKEKIKRALFN</sequence>
<feature type="transmembrane region" description="Helical" evidence="1">
    <location>
        <begin position="196"/>
        <end position="217"/>
    </location>
</feature>
<accession>A0A345BYP2</accession>
<keyword evidence="1" id="KW-1133">Transmembrane helix</keyword>
<feature type="transmembrane region" description="Helical" evidence="1">
    <location>
        <begin position="229"/>
        <end position="251"/>
    </location>
</feature>
<protein>
    <submittedName>
        <fullName evidence="2">Uncharacterized protein</fullName>
    </submittedName>
</protein>
<reference evidence="2 3" key="1">
    <citation type="journal article" date="2018" name="J. Microbiol.">
        <title>Salicibibacter kimchii gen. nov., sp. nov., a moderately halophilic and alkalitolerant bacterium in the family Bacillaceae, isolated from kimchi.</title>
        <authorList>
            <person name="Jang J.Y."/>
            <person name="Oh Y.J."/>
            <person name="Lim S.K."/>
            <person name="Park H.K."/>
            <person name="Lee C."/>
            <person name="Kim J.Y."/>
            <person name="Lee M.A."/>
            <person name="Choi H.J."/>
        </authorList>
    </citation>
    <scope>NUCLEOTIDE SEQUENCE [LARGE SCALE GENOMIC DNA]</scope>
    <source>
        <strain evidence="2 3">NKC1-1</strain>
    </source>
</reference>
<feature type="transmembrane region" description="Helical" evidence="1">
    <location>
        <begin position="263"/>
        <end position="284"/>
    </location>
</feature>
<feature type="transmembrane region" description="Helical" evidence="1">
    <location>
        <begin position="58"/>
        <end position="76"/>
    </location>
</feature>
<keyword evidence="3" id="KW-1185">Reference proteome</keyword>
<feature type="transmembrane region" description="Helical" evidence="1">
    <location>
        <begin position="23"/>
        <end position="46"/>
    </location>
</feature>
<dbReference type="Proteomes" id="UP000252100">
    <property type="component" value="Chromosome"/>
</dbReference>
<organism evidence="2 3">
    <name type="scientific">Salicibibacter kimchii</name>
    <dbReference type="NCBI Taxonomy" id="2099786"/>
    <lineage>
        <taxon>Bacteria</taxon>
        <taxon>Bacillati</taxon>
        <taxon>Bacillota</taxon>
        <taxon>Bacilli</taxon>
        <taxon>Bacillales</taxon>
        <taxon>Bacillaceae</taxon>
        <taxon>Salicibibacter</taxon>
    </lineage>
</organism>
<keyword evidence="1" id="KW-0472">Membrane</keyword>
<evidence type="ECO:0000256" key="1">
    <source>
        <dbReference type="SAM" id="Phobius"/>
    </source>
</evidence>
<dbReference type="KEGG" id="rue:DT065_08570"/>
<dbReference type="OrthoDB" id="2827528at2"/>
<keyword evidence="1" id="KW-0812">Transmembrane</keyword>
<proteinExistence type="predicted"/>
<dbReference type="EMBL" id="CP031092">
    <property type="protein sequence ID" value="AXF56073.1"/>
    <property type="molecule type" value="Genomic_DNA"/>
</dbReference>
<evidence type="ECO:0000313" key="2">
    <source>
        <dbReference type="EMBL" id="AXF56073.1"/>
    </source>
</evidence>
<gene>
    <name evidence="2" type="ORF">DT065_08570</name>
</gene>
<feature type="transmembrane region" description="Helical" evidence="1">
    <location>
        <begin position="126"/>
        <end position="147"/>
    </location>
</feature>
<dbReference type="AlphaFoldDB" id="A0A345BYP2"/>
<name>A0A345BYP2_9BACI</name>
<feature type="transmembrane region" description="Helical" evidence="1">
    <location>
        <begin position="159"/>
        <end position="184"/>
    </location>
</feature>
<feature type="transmembrane region" description="Helical" evidence="1">
    <location>
        <begin position="88"/>
        <end position="106"/>
    </location>
</feature>